<dbReference type="OrthoDB" id="7057177at2"/>
<evidence type="ECO:0000256" key="3">
    <source>
        <dbReference type="ARBA" id="ARBA00022989"/>
    </source>
</evidence>
<feature type="compositionally biased region" description="Pro residues" evidence="5">
    <location>
        <begin position="102"/>
        <end position="121"/>
    </location>
</feature>
<keyword evidence="8" id="KW-1185">Reference proteome</keyword>
<gene>
    <name evidence="7" type="ordered locus">TERTU_3740</name>
</gene>
<evidence type="ECO:0000256" key="6">
    <source>
        <dbReference type="SAM" id="Phobius"/>
    </source>
</evidence>
<evidence type="ECO:0000256" key="4">
    <source>
        <dbReference type="ARBA" id="ARBA00023136"/>
    </source>
</evidence>
<evidence type="ECO:0000313" key="7">
    <source>
        <dbReference type="EMBL" id="ACR11839.1"/>
    </source>
</evidence>
<dbReference type="HOGENOM" id="CLU_074088_0_0_6"/>
<sequence length="325" mass="35727">MTTIILRTPNLQLPWSSTIEDDRRFWKIFALLLIPFFIVSIAVPLIKVPEKKREDLEKLPPQLARVVIEKKELPKPTPVPTPEPTPEPEQEKPEPEQEQPKPEPTPAPKTEPTPEVKPTPAPAKLVEKAREAAQAEISQFADLASEMRDSFDLSEVNADVTQSTGKAAEIDRSVIAGKAKAGSGGIKTSDLSRNTGGVALSGKQNTQVDSKLTTPEGTAAIAQQQEKAGGSRSEEQMRKVMDRNKSAIFNMYNRALRKDPALEGRVVVEMVIEPDGRISSAKIVSSELGNPALEERLLARIKLINFGALDVKQTKLRYTFDLVPS</sequence>
<dbReference type="EMBL" id="CP001614">
    <property type="protein sequence ID" value="ACR11839.1"/>
    <property type="molecule type" value="Genomic_DNA"/>
</dbReference>
<organism evidence="7 8">
    <name type="scientific">Teredinibacter turnerae (strain ATCC 39867 / T7901)</name>
    <dbReference type="NCBI Taxonomy" id="377629"/>
    <lineage>
        <taxon>Bacteria</taxon>
        <taxon>Pseudomonadati</taxon>
        <taxon>Pseudomonadota</taxon>
        <taxon>Gammaproteobacteria</taxon>
        <taxon>Cellvibrionales</taxon>
        <taxon>Cellvibrionaceae</taxon>
        <taxon>Teredinibacter</taxon>
    </lineage>
</organism>
<evidence type="ECO:0000256" key="2">
    <source>
        <dbReference type="ARBA" id="ARBA00022692"/>
    </source>
</evidence>
<feature type="transmembrane region" description="Helical" evidence="6">
    <location>
        <begin position="25"/>
        <end position="46"/>
    </location>
</feature>
<accession>C5BSC2</accession>
<evidence type="ECO:0000256" key="5">
    <source>
        <dbReference type="SAM" id="MobiDB-lite"/>
    </source>
</evidence>
<dbReference type="GO" id="GO:0016020">
    <property type="term" value="C:membrane"/>
    <property type="evidence" value="ECO:0007669"/>
    <property type="project" value="UniProtKB-SubCell"/>
</dbReference>
<feature type="region of interest" description="Disordered" evidence="5">
    <location>
        <begin position="179"/>
        <end position="210"/>
    </location>
</feature>
<dbReference type="InterPro" id="IPR049806">
    <property type="entry name" value="MasK-like_C"/>
</dbReference>
<evidence type="ECO:0000256" key="1">
    <source>
        <dbReference type="ARBA" id="ARBA00004167"/>
    </source>
</evidence>
<dbReference type="Gene3D" id="3.30.1150.10">
    <property type="match status" value="1"/>
</dbReference>
<dbReference type="KEGG" id="ttu:TERTU_3740"/>
<feature type="region of interest" description="Disordered" evidence="5">
    <location>
        <begin position="67"/>
        <end position="121"/>
    </location>
</feature>
<dbReference type="InterPro" id="IPR006260">
    <property type="entry name" value="TonB/TolA_C"/>
</dbReference>
<dbReference type="eggNOG" id="COG0810">
    <property type="taxonomic scope" value="Bacteria"/>
</dbReference>
<evidence type="ECO:0000313" key="8">
    <source>
        <dbReference type="Proteomes" id="UP000009080"/>
    </source>
</evidence>
<dbReference type="STRING" id="377629.TERTU_3740"/>
<dbReference type="NCBIfam" id="NF033768">
    <property type="entry name" value="myxo_SS_tail"/>
    <property type="match status" value="1"/>
</dbReference>
<keyword evidence="2 6" id="KW-0812">Transmembrane</keyword>
<keyword evidence="4 6" id="KW-0472">Membrane</keyword>
<protein>
    <submittedName>
        <fullName evidence="7">TonB domain protein</fullName>
    </submittedName>
</protein>
<dbReference type="NCBIfam" id="TIGR01352">
    <property type="entry name" value="tonB_Cterm"/>
    <property type="match status" value="1"/>
</dbReference>
<feature type="compositionally biased region" description="Pro residues" evidence="5">
    <location>
        <begin position="75"/>
        <end position="87"/>
    </location>
</feature>
<dbReference type="AlphaFoldDB" id="C5BSC2"/>
<dbReference type="RefSeq" id="WP_015817950.1">
    <property type="nucleotide sequence ID" value="NC_012997.1"/>
</dbReference>
<dbReference type="Proteomes" id="UP000009080">
    <property type="component" value="Chromosome"/>
</dbReference>
<keyword evidence="3 6" id="KW-1133">Transmembrane helix</keyword>
<name>C5BSC2_TERTT</name>
<comment type="subcellular location">
    <subcellularLocation>
        <location evidence="1">Membrane</location>
        <topology evidence="1">Single-pass membrane protein</topology>
    </subcellularLocation>
</comment>
<feature type="compositionally biased region" description="Basic and acidic residues" evidence="5">
    <location>
        <begin position="89"/>
        <end position="101"/>
    </location>
</feature>
<reference evidence="7 8" key="1">
    <citation type="journal article" date="2009" name="PLoS ONE">
        <title>The complete genome of Teredinibacter turnerae T7901: an intracellular endosymbiont of marine wood-boring bivalves (shipworms).</title>
        <authorList>
            <person name="Yang J.C."/>
            <person name="Madupu R."/>
            <person name="Durkin A.S."/>
            <person name="Ekborg N.A."/>
            <person name="Pedamallu C.S."/>
            <person name="Hostetler J.B."/>
            <person name="Radune D."/>
            <person name="Toms B.S."/>
            <person name="Henrissat B."/>
            <person name="Coutinho P.M."/>
            <person name="Schwarz S."/>
            <person name="Field L."/>
            <person name="Trindade-Silva A.E."/>
            <person name="Soares C.A.G."/>
            <person name="Elshahawi S."/>
            <person name="Hanora A."/>
            <person name="Schmidt E.W."/>
            <person name="Haygood M.G."/>
            <person name="Posfai J."/>
            <person name="Benner J."/>
            <person name="Madinger C."/>
            <person name="Nove J."/>
            <person name="Anton B."/>
            <person name="Chaudhary K."/>
            <person name="Foster J."/>
            <person name="Holman A."/>
            <person name="Kumar S."/>
            <person name="Lessard P.A."/>
            <person name="Luyten Y.A."/>
            <person name="Slatko B."/>
            <person name="Wood N."/>
            <person name="Wu B."/>
            <person name="Teplitski M."/>
            <person name="Mougous J.D."/>
            <person name="Ward N."/>
            <person name="Eisen J.A."/>
            <person name="Badger J.H."/>
            <person name="Distel D.L."/>
        </authorList>
    </citation>
    <scope>NUCLEOTIDE SEQUENCE [LARGE SCALE GENOMIC DNA]</scope>
    <source>
        <strain evidence="8">ATCC 39867 / T7901</strain>
    </source>
</reference>
<proteinExistence type="predicted"/>